<name>A0A1R2BA19_9CILI</name>
<gene>
    <name evidence="9" type="ORF">SteCoe_27628</name>
</gene>
<comment type="similarity">
    <text evidence="6">Belongs to the WD repeat STRAP family.</text>
</comment>
<evidence type="ECO:0000256" key="3">
    <source>
        <dbReference type="ARBA" id="ARBA00022574"/>
    </source>
</evidence>
<dbReference type="AlphaFoldDB" id="A0A1R2BA19"/>
<dbReference type="GO" id="GO:0002183">
    <property type="term" value="P:cytoplasmic translational initiation"/>
    <property type="evidence" value="ECO:0007669"/>
    <property type="project" value="TreeGrafter"/>
</dbReference>
<dbReference type="InterPro" id="IPR001680">
    <property type="entry name" value="WD40_rpt"/>
</dbReference>
<keyword evidence="4" id="KW-0677">Repeat</keyword>
<organism evidence="9 10">
    <name type="scientific">Stentor coeruleus</name>
    <dbReference type="NCBI Taxonomy" id="5963"/>
    <lineage>
        <taxon>Eukaryota</taxon>
        <taxon>Sar</taxon>
        <taxon>Alveolata</taxon>
        <taxon>Ciliophora</taxon>
        <taxon>Postciliodesmatophora</taxon>
        <taxon>Heterotrichea</taxon>
        <taxon>Heterotrichida</taxon>
        <taxon>Stentoridae</taxon>
        <taxon>Stentor</taxon>
    </lineage>
</organism>
<dbReference type="SMART" id="SM00320">
    <property type="entry name" value="WD40"/>
    <property type="match status" value="4"/>
</dbReference>
<dbReference type="Proteomes" id="UP000187209">
    <property type="component" value="Unassembled WGS sequence"/>
</dbReference>
<sequence>MRPIVISCHSRPVSVVRFNRDGDLFFTASLDGSVSAFWTEPVERLGTYKSEGAVKSLSISDDSKIIIIGSAINGIFVFEVENGVKVNILPSYQLKQVEFAAGSRSFFLIHNYSKNTIVDIIQSSMFAVKVEDKAYDNAYTDSTKTTLVRSDVAYTKGAWGYLNRTIVLGTSKGHLDIFDVATKSKIQSISPHFEAITDIRFSMDFTLMITASRDSFCNVYDSVTMKTVRTYNAQRPLNSAVISPLVISDQKYHAIIGGGQETRDVTITKADQGGFEITVFNMMYGDEVGALKGHFGPVHSVDVHPRGEIIISGSEDGYARFHKLDNDYFTNKN</sequence>
<evidence type="ECO:0000256" key="8">
    <source>
        <dbReference type="PROSITE-ProRule" id="PRU00221"/>
    </source>
</evidence>
<protein>
    <recommendedName>
        <fullName evidence="7">Serine-threonine kinase receptor-associated protein</fullName>
    </recommendedName>
</protein>
<dbReference type="GO" id="GO:0003743">
    <property type="term" value="F:translation initiation factor activity"/>
    <property type="evidence" value="ECO:0007669"/>
    <property type="project" value="UniProtKB-KW"/>
</dbReference>
<dbReference type="Gene3D" id="2.130.10.10">
    <property type="entry name" value="YVTN repeat-like/Quinoprotein amine dehydrogenase"/>
    <property type="match status" value="1"/>
</dbReference>
<dbReference type="GO" id="GO:0003723">
    <property type="term" value="F:RNA binding"/>
    <property type="evidence" value="ECO:0007669"/>
    <property type="project" value="TreeGrafter"/>
</dbReference>
<dbReference type="InterPro" id="IPR027525">
    <property type="entry name" value="eIF3i"/>
</dbReference>
<feature type="repeat" description="WD" evidence="8">
    <location>
        <begin position="189"/>
        <end position="230"/>
    </location>
</feature>
<dbReference type="PROSITE" id="PS50082">
    <property type="entry name" value="WD_REPEATS_2"/>
    <property type="match status" value="2"/>
</dbReference>
<keyword evidence="1" id="KW-0963">Cytoplasm</keyword>
<evidence type="ECO:0000256" key="7">
    <source>
        <dbReference type="ARBA" id="ARBA00040390"/>
    </source>
</evidence>
<keyword evidence="2" id="KW-0396">Initiation factor</keyword>
<evidence type="ECO:0000256" key="5">
    <source>
        <dbReference type="ARBA" id="ARBA00022917"/>
    </source>
</evidence>
<evidence type="ECO:0000313" key="10">
    <source>
        <dbReference type="Proteomes" id="UP000187209"/>
    </source>
</evidence>
<keyword evidence="10" id="KW-1185">Reference proteome</keyword>
<dbReference type="EMBL" id="MPUH01000807">
    <property type="protein sequence ID" value="OMJ73641.1"/>
    <property type="molecule type" value="Genomic_DNA"/>
</dbReference>
<comment type="caution">
    <text evidence="9">The sequence shown here is derived from an EMBL/GenBank/DDBJ whole genome shotgun (WGS) entry which is preliminary data.</text>
</comment>
<reference evidence="9 10" key="1">
    <citation type="submission" date="2016-11" db="EMBL/GenBank/DDBJ databases">
        <title>The macronuclear genome of Stentor coeruleus: a giant cell with tiny introns.</title>
        <authorList>
            <person name="Slabodnick M."/>
            <person name="Ruby J.G."/>
            <person name="Reiff S.B."/>
            <person name="Swart E.C."/>
            <person name="Gosai S."/>
            <person name="Prabakaran S."/>
            <person name="Witkowska E."/>
            <person name="Larue G.E."/>
            <person name="Fisher S."/>
            <person name="Freeman R.M."/>
            <person name="Gunawardena J."/>
            <person name="Chu W."/>
            <person name="Stover N.A."/>
            <person name="Gregory B.D."/>
            <person name="Nowacki M."/>
            <person name="Derisi J."/>
            <person name="Roy S.W."/>
            <person name="Marshall W.F."/>
            <person name="Sood P."/>
        </authorList>
    </citation>
    <scope>NUCLEOTIDE SEQUENCE [LARGE SCALE GENOMIC DNA]</scope>
    <source>
        <strain evidence="9">WM001</strain>
    </source>
</reference>
<evidence type="ECO:0000256" key="2">
    <source>
        <dbReference type="ARBA" id="ARBA00022540"/>
    </source>
</evidence>
<evidence type="ECO:0000313" key="9">
    <source>
        <dbReference type="EMBL" id="OMJ73641.1"/>
    </source>
</evidence>
<dbReference type="PANTHER" id="PTHR19877:SF1">
    <property type="entry name" value="EUKARYOTIC TRANSLATION INITIATION FACTOR 3 SUBUNIT I"/>
    <property type="match status" value="1"/>
</dbReference>
<evidence type="ECO:0000256" key="1">
    <source>
        <dbReference type="ARBA" id="ARBA00022490"/>
    </source>
</evidence>
<evidence type="ECO:0000256" key="6">
    <source>
        <dbReference type="ARBA" id="ARBA00038394"/>
    </source>
</evidence>
<accession>A0A1R2BA19</accession>
<feature type="repeat" description="WD" evidence="8">
    <location>
        <begin position="291"/>
        <end position="332"/>
    </location>
</feature>
<dbReference type="OrthoDB" id="24966at2759"/>
<dbReference type="GO" id="GO:0071541">
    <property type="term" value="C:eukaryotic translation initiation factor 3 complex, eIF3m"/>
    <property type="evidence" value="ECO:0007669"/>
    <property type="project" value="TreeGrafter"/>
</dbReference>
<dbReference type="InterPro" id="IPR036322">
    <property type="entry name" value="WD40_repeat_dom_sf"/>
</dbReference>
<evidence type="ECO:0000256" key="4">
    <source>
        <dbReference type="ARBA" id="ARBA00022737"/>
    </source>
</evidence>
<proteinExistence type="inferred from homology"/>
<dbReference type="Pfam" id="PF24805">
    <property type="entry name" value="EIF3I"/>
    <property type="match status" value="1"/>
</dbReference>
<dbReference type="SUPFAM" id="SSF50978">
    <property type="entry name" value="WD40 repeat-like"/>
    <property type="match status" value="1"/>
</dbReference>
<keyword evidence="5" id="KW-0648">Protein biosynthesis</keyword>
<dbReference type="PANTHER" id="PTHR19877">
    <property type="entry name" value="EUKARYOTIC TRANSLATION INITIATION FACTOR 3 SUBUNIT I"/>
    <property type="match status" value="1"/>
</dbReference>
<dbReference type="InterPro" id="IPR015943">
    <property type="entry name" value="WD40/YVTN_repeat-like_dom_sf"/>
</dbReference>
<keyword evidence="3 8" id="KW-0853">WD repeat</keyword>